<keyword evidence="26" id="KW-1185">Reference proteome</keyword>
<evidence type="ECO:0000256" key="2">
    <source>
        <dbReference type="ARBA" id="ARBA00001946"/>
    </source>
</evidence>
<keyword evidence="12 17" id="KW-0598">Phosphotransferase system</keyword>
<evidence type="ECO:0000313" key="25">
    <source>
        <dbReference type="EMBL" id="ACF13543.1"/>
    </source>
</evidence>
<dbReference type="Pfam" id="PF02896">
    <property type="entry name" value="PEP-utilizers_C"/>
    <property type="match status" value="1"/>
</dbReference>
<keyword evidence="25" id="KW-0670">Pyruvate</keyword>
<feature type="binding site" evidence="20">
    <location>
        <position position="470"/>
    </location>
    <ligand>
        <name>Mg(2+)</name>
        <dbReference type="ChEBI" id="CHEBI:18420"/>
    </ligand>
</feature>
<keyword evidence="8 17" id="KW-0813">Transport</keyword>
<evidence type="ECO:0000256" key="5">
    <source>
        <dbReference type="ARBA" id="ARBA00007837"/>
    </source>
</evidence>
<dbReference type="InterPro" id="IPR036618">
    <property type="entry name" value="PtsI_HPr-bd_sf"/>
</dbReference>
<evidence type="ECO:0000256" key="9">
    <source>
        <dbReference type="ARBA" id="ARBA00022490"/>
    </source>
</evidence>
<keyword evidence="21" id="KW-0175">Coiled coil</keyword>
<dbReference type="RefSeq" id="WP_012499627.1">
    <property type="nucleotide sequence ID" value="NC_011026.1"/>
</dbReference>
<evidence type="ECO:0000256" key="12">
    <source>
        <dbReference type="ARBA" id="ARBA00022683"/>
    </source>
</evidence>
<dbReference type="HOGENOM" id="CLU_007308_7_0_10"/>
<dbReference type="EMBL" id="CP001100">
    <property type="protein sequence ID" value="ACF13543.1"/>
    <property type="molecule type" value="Genomic_DNA"/>
</dbReference>
<dbReference type="InterPro" id="IPR040442">
    <property type="entry name" value="Pyrv_kinase-like_dom_sf"/>
</dbReference>
<evidence type="ECO:0000313" key="26">
    <source>
        <dbReference type="Proteomes" id="UP000001208"/>
    </source>
</evidence>
<evidence type="ECO:0000256" key="1">
    <source>
        <dbReference type="ARBA" id="ARBA00000683"/>
    </source>
</evidence>
<evidence type="ECO:0000256" key="20">
    <source>
        <dbReference type="PIRSR" id="PIRSR000732-3"/>
    </source>
</evidence>
<evidence type="ECO:0000256" key="11">
    <source>
        <dbReference type="ARBA" id="ARBA00022679"/>
    </source>
</evidence>
<evidence type="ECO:0000256" key="6">
    <source>
        <dbReference type="ARBA" id="ARBA00012232"/>
    </source>
</evidence>
<keyword evidence="13 17" id="KW-0479">Metal-binding</keyword>
<protein>
    <recommendedName>
        <fullName evidence="7 17">Phosphoenolpyruvate-protein phosphotransferase</fullName>
        <ecNumber evidence="6 17">2.7.3.9</ecNumber>
    </recommendedName>
    <alternativeName>
        <fullName evidence="16 17">Phosphotransferase system, enzyme I</fullName>
    </alternativeName>
</protein>
<evidence type="ECO:0000256" key="16">
    <source>
        <dbReference type="ARBA" id="ARBA00033235"/>
    </source>
</evidence>
<dbReference type="GO" id="GO:0005737">
    <property type="term" value="C:cytoplasm"/>
    <property type="evidence" value="ECO:0007669"/>
    <property type="project" value="UniProtKB-SubCell"/>
</dbReference>
<dbReference type="eggNOG" id="COG1080">
    <property type="taxonomic scope" value="Bacteria"/>
</dbReference>
<feature type="binding site" evidence="20">
    <location>
        <position position="446"/>
    </location>
    <ligand>
        <name>Mg(2+)</name>
        <dbReference type="ChEBI" id="CHEBI:18420"/>
    </ligand>
</feature>
<evidence type="ECO:0000259" key="24">
    <source>
        <dbReference type="Pfam" id="PF05524"/>
    </source>
</evidence>
<name>B3QY15_CHLT3</name>
<dbReference type="SUPFAM" id="SSF51621">
    <property type="entry name" value="Phosphoenolpyruvate/pyruvate domain"/>
    <property type="match status" value="1"/>
</dbReference>
<dbReference type="Gene3D" id="3.50.30.10">
    <property type="entry name" value="Phosphohistidine domain"/>
    <property type="match status" value="1"/>
</dbReference>
<dbReference type="InterPro" id="IPR000121">
    <property type="entry name" value="PEP_util_C"/>
</dbReference>
<evidence type="ECO:0000256" key="10">
    <source>
        <dbReference type="ARBA" id="ARBA00022597"/>
    </source>
</evidence>
<feature type="domain" description="PEP-utilising enzyme C-terminal" evidence="23">
    <location>
        <begin position="271"/>
        <end position="554"/>
    </location>
</feature>
<evidence type="ECO:0000256" key="13">
    <source>
        <dbReference type="ARBA" id="ARBA00022723"/>
    </source>
</evidence>
<dbReference type="Gene3D" id="1.10.274.10">
    <property type="entry name" value="PtsI, HPr-binding domain"/>
    <property type="match status" value="1"/>
</dbReference>
<dbReference type="PANTHER" id="PTHR46244">
    <property type="entry name" value="PHOSPHOENOLPYRUVATE-PROTEIN PHOSPHOTRANSFERASE"/>
    <property type="match status" value="1"/>
</dbReference>
<dbReference type="Pfam" id="PF05524">
    <property type="entry name" value="PEP-utilisers_N"/>
    <property type="match status" value="1"/>
</dbReference>
<evidence type="ECO:0000256" key="19">
    <source>
        <dbReference type="PIRSR" id="PIRSR000732-2"/>
    </source>
</evidence>
<dbReference type="InterPro" id="IPR015813">
    <property type="entry name" value="Pyrv/PenolPyrv_kinase-like_dom"/>
</dbReference>
<dbReference type="InterPro" id="IPR024692">
    <property type="entry name" value="PTS_EI"/>
</dbReference>
<keyword evidence="15 17" id="KW-0460">Magnesium</keyword>
<dbReference type="PROSITE" id="PS00742">
    <property type="entry name" value="PEP_ENZYMES_2"/>
    <property type="match status" value="1"/>
</dbReference>
<dbReference type="InterPro" id="IPR023151">
    <property type="entry name" value="PEP_util_CS"/>
</dbReference>
<dbReference type="OrthoDB" id="9765468at2"/>
<dbReference type="NCBIfam" id="TIGR01417">
    <property type="entry name" value="PTS_I_fam"/>
    <property type="match status" value="1"/>
</dbReference>
<evidence type="ECO:0000256" key="3">
    <source>
        <dbReference type="ARBA" id="ARBA00002728"/>
    </source>
</evidence>
<dbReference type="InterPro" id="IPR050499">
    <property type="entry name" value="PEP-utilizing_PTS_enzyme"/>
</dbReference>
<keyword evidence="14 17" id="KW-0418">Kinase</keyword>
<dbReference type="SUPFAM" id="SSF52009">
    <property type="entry name" value="Phosphohistidine domain"/>
    <property type="match status" value="1"/>
</dbReference>
<dbReference type="PIRSF" id="PIRSF000732">
    <property type="entry name" value="PTS_enzyme_I"/>
    <property type="match status" value="1"/>
</dbReference>
<keyword evidence="10 17" id="KW-0762">Sugar transport</keyword>
<evidence type="ECO:0000256" key="21">
    <source>
        <dbReference type="SAM" id="Coils"/>
    </source>
</evidence>
<reference evidence="25 26" key="1">
    <citation type="submission" date="2008-06" db="EMBL/GenBank/DDBJ databases">
        <title>Complete sequence of Chloroherpeton thalassium ATCC 35110.</title>
        <authorList>
            <consortium name="US DOE Joint Genome Institute"/>
            <person name="Lucas S."/>
            <person name="Copeland A."/>
            <person name="Lapidus A."/>
            <person name="Glavina del Rio T."/>
            <person name="Dalin E."/>
            <person name="Tice H."/>
            <person name="Bruce D."/>
            <person name="Goodwin L."/>
            <person name="Pitluck S."/>
            <person name="Schmutz J."/>
            <person name="Larimer F."/>
            <person name="Land M."/>
            <person name="Hauser L."/>
            <person name="Kyrpides N."/>
            <person name="Mikhailova N."/>
            <person name="Liu Z."/>
            <person name="Li T."/>
            <person name="Zhao F."/>
            <person name="Overmann J."/>
            <person name="Bryant D.A."/>
            <person name="Richardson P."/>
        </authorList>
    </citation>
    <scope>NUCLEOTIDE SEQUENCE [LARGE SCALE GENOMIC DNA]</scope>
    <source>
        <strain evidence="26">ATCC 35110 / GB-78</strain>
    </source>
</reference>
<sequence length="588" mass="65902">MKGTEQIHENGTDAKVEELVFHGHGASKGIAIGNAFVFRREKITPESRTLPKSQVEHELSRLQTALERSEKELRKIEAVTVRKLGEIFSDIFSAQIMMLHDEVLISRIRGRICEELQYADAIVDQEISIYQEMMLASDDMAFRERATDIEDLKERIIRNLHSGSITSRVDEDSIVISSMLTPADVVLFSRQNVMGCATDGGGLTSHVSLICRSLNIPMVVGLHNISEKVHTGQPVILDGISGTVFVNPTPERLEEYMRRKERVEEMASRLTEFAEKDTYTKCGKRVHIYSNIDFKEELSVMEKYGSEGVGLYRSESLFVSRGKAPSEEEQYNYYKDLAACLAPKPLTIRLFDVGGDKLLVSSYKEQNPNLGWRGIRVLIDVPDILENQVRAMLRANVHGNIKMLLPMIASMEEVFLIKRRISEISQKLKSERALFNEALPIGVMVEMPAAVEIVDELLAEVDFLSVGTNDLIQYTLAVDRNNDVVQDLYRKFHPAIIRMIARVIKRAKHAGSSVSICGEMAADPLAAPLLLGLGLDEFSVVNSSIPELKKTISSCAIQDAEQLAARCLELPTTEKIEQTLKHFSVHNT</sequence>
<evidence type="ECO:0000256" key="18">
    <source>
        <dbReference type="PIRSR" id="PIRSR000732-1"/>
    </source>
</evidence>
<feature type="active site" description="Tele-phosphohistidine intermediate" evidence="18">
    <location>
        <position position="206"/>
    </location>
</feature>
<evidence type="ECO:0000256" key="4">
    <source>
        <dbReference type="ARBA" id="ARBA00004496"/>
    </source>
</evidence>
<dbReference type="InterPro" id="IPR036637">
    <property type="entry name" value="Phosphohistidine_dom_sf"/>
</dbReference>
<evidence type="ECO:0000259" key="22">
    <source>
        <dbReference type="Pfam" id="PF00391"/>
    </source>
</evidence>
<dbReference type="Proteomes" id="UP000001208">
    <property type="component" value="Chromosome"/>
</dbReference>
<dbReference type="GO" id="GO:0008965">
    <property type="term" value="F:phosphoenolpyruvate-protein phosphotransferase activity"/>
    <property type="evidence" value="ECO:0007669"/>
    <property type="project" value="UniProtKB-EC"/>
</dbReference>
<keyword evidence="9 17" id="KW-0963">Cytoplasm</keyword>
<evidence type="ECO:0000256" key="15">
    <source>
        <dbReference type="ARBA" id="ARBA00022842"/>
    </source>
</evidence>
<comment type="function">
    <text evidence="3 17">General (non sugar-specific) component of the phosphoenolpyruvate-dependent sugar phosphotransferase system (sugar PTS). This major carbohydrate active-transport system catalyzes the phosphorylation of incoming sugar substrates concomitantly with their translocation across the cell membrane. Enzyme I transfers the phosphoryl group from phosphoenolpyruvate (PEP) to the phosphoryl carrier protein (HPr).</text>
</comment>
<dbReference type="EC" id="2.7.3.9" evidence="6 17"/>
<accession>B3QY15</accession>
<dbReference type="InterPro" id="IPR006318">
    <property type="entry name" value="PTS_EI-like"/>
</dbReference>
<proteinExistence type="inferred from homology"/>
<dbReference type="GO" id="GO:0046872">
    <property type="term" value="F:metal ion binding"/>
    <property type="evidence" value="ECO:0007669"/>
    <property type="project" value="UniProtKB-KW"/>
</dbReference>
<comment type="cofactor">
    <cofactor evidence="2 17 20">
        <name>Mg(2+)</name>
        <dbReference type="ChEBI" id="CHEBI:18420"/>
    </cofactor>
</comment>
<feature type="domain" description="PEP-utilising enzyme mobile" evidence="22">
    <location>
        <begin position="170"/>
        <end position="242"/>
    </location>
</feature>
<dbReference type="InterPro" id="IPR008279">
    <property type="entry name" value="PEP-util_enz_mobile_dom"/>
</dbReference>
<dbReference type="GO" id="GO:0016301">
    <property type="term" value="F:kinase activity"/>
    <property type="evidence" value="ECO:0007669"/>
    <property type="project" value="UniProtKB-KW"/>
</dbReference>
<evidence type="ECO:0000256" key="17">
    <source>
        <dbReference type="PIRNR" id="PIRNR000732"/>
    </source>
</evidence>
<gene>
    <name evidence="25" type="ordered locus">Ctha_1079</name>
</gene>
<dbReference type="SUPFAM" id="SSF47831">
    <property type="entry name" value="Enzyme I of the PEP:sugar phosphotransferase system HPr-binding (sub)domain"/>
    <property type="match status" value="1"/>
</dbReference>
<keyword evidence="11 17" id="KW-0808">Transferase</keyword>
<feature type="coiled-coil region" evidence="21">
    <location>
        <begin position="52"/>
        <end position="79"/>
    </location>
</feature>
<feature type="binding site" evidence="19">
    <location>
        <position position="480"/>
    </location>
    <ligand>
        <name>phosphoenolpyruvate</name>
        <dbReference type="ChEBI" id="CHEBI:58702"/>
    </ligand>
</feature>
<feature type="binding site" evidence="19">
    <location>
        <position position="349"/>
    </location>
    <ligand>
        <name>phosphoenolpyruvate</name>
        <dbReference type="ChEBI" id="CHEBI:58702"/>
    </ligand>
</feature>
<organism evidence="25 26">
    <name type="scientific">Chloroherpeton thalassium (strain ATCC 35110 / GB-78)</name>
    <dbReference type="NCBI Taxonomy" id="517418"/>
    <lineage>
        <taxon>Bacteria</taxon>
        <taxon>Pseudomonadati</taxon>
        <taxon>Chlorobiota</taxon>
        <taxon>Chlorobiia</taxon>
        <taxon>Chlorobiales</taxon>
        <taxon>Chloroherpetonaceae</taxon>
        <taxon>Chloroherpeton</taxon>
    </lineage>
</organism>
<dbReference type="InterPro" id="IPR008731">
    <property type="entry name" value="PTS_EIN"/>
</dbReference>
<comment type="similarity">
    <text evidence="5 17">Belongs to the PEP-utilizing enzyme family.</text>
</comment>
<feature type="domain" description="Phosphotransferase system enzyme I N-terminal" evidence="24">
    <location>
        <begin position="22"/>
        <end position="145"/>
    </location>
</feature>
<dbReference type="AlphaFoldDB" id="B3QY15"/>
<dbReference type="PANTHER" id="PTHR46244:SF3">
    <property type="entry name" value="PHOSPHOENOLPYRUVATE-PROTEIN PHOSPHOTRANSFERASE"/>
    <property type="match status" value="1"/>
</dbReference>
<dbReference type="STRING" id="517418.Ctha_1079"/>
<dbReference type="GO" id="GO:0009401">
    <property type="term" value="P:phosphoenolpyruvate-dependent sugar phosphotransferase system"/>
    <property type="evidence" value="ECO:0007669"/>
    <property type="project" value="UniProtKB-KW"/>
</dbReference>
<evidence type="ECO:0000256" key="14">
    <source>
        <dbReference type="ARBA" id="ARBA00022777"/>
    </source>
</evidence>
<comment type="subcellular location">
    <subcellularLocation>
        <location evidence="4 17">Cytoplasm</location>
    </subcellularLocation>
</comment>
<evidence type="ECO:0000256" key="8">
    <source>
        <dbReference type="ARBA" id="ARBA00022448"/>
    </source>
</evidence>
<feature type="binding site" evidence="19">
    <location>
        <position position="313"/>
    </location>
    <ligand>
        <name>phosphoenolpyruvate</name>
        <dbReference type="ChEBI" id="CHEBI:58702"/>
    </ligand>
</feature>
<feature type="active site" description="Proton donor" evidence="18">
    <location>
        <position position="517"/>
    </location>
</feature>
<evidence type="ECO:0000259" key="23">
    <source>
        <dbReference type="Pfam" id="PF02896"/>
    </source>
</evidence>
<dbReference type="PRINTS" id="PR01736">
    <property type="entry name" value="PHPHTRNFRASE"/>
</dbReference>
<dbReference type="Pfam" id="PF00391">
    <property type="entry name" value="PEP-utilizers"/>
    <property type="match status" value="1"/>
</dbReference>
<dbReference type="KEGG" id="cts:Ctha_1079"/>
<dbReference type="Gene3D" id="3.20.20.60">
    <property type="entry name" value="Phosphoenolpyruvate-binding domains"/>
    <property type="match status" value="1"/>
</dbReference>
<feature type="binding site" evidence="19">
    <location>
        <begin position="469"/>
        <end position="470"/>
    </location>
    <ligand>
        <name>phosphoenolpyruvate</name>
        <dbReference type="ChEBI" id="CHEBI:58702"/>
    </ligand>
</feature>
<comment type="catalytic activity">
    <reaction evidence="1 17">
        <text>L-histidyl-[protein] + phosphoenolpyruvate = N(pros)-phospho-L-histidyl-[protein] + pyruvate</text>
        <dbReference type="Rhea" id="RHEA:23880"/>
        <dbReference type="Rhea" id="RHEA-COMP:9745"/>
        <dbReference type="Rhea" id="RHEA-COMP:9746"/>
        <dbReference type="ChEBI" id="CHEBI:15361"/>
        <dbReference type="ChEBI" id="CHEBI:29979"/>
        <dbReference type="ChEBI" id="CHEBI:58702"/>
        <dbReference type="ChEBI" id="CHEBI:64837"/>
        <dbReference type="EC" id="2.7.3.9"/>
    </reaction>
</comment>
<evidence type="ECO:0000256" key="7">
    <source>
        <dbReference type="ARBA" id="ARBA00016544"/>
    </source>
</evidence>